<sequence>MSSQERVVIIGAGQAGGQAAVSLRQMGYAGEIVLVGDELAPPYQRPPLSKAYLKGKLDRERLFLKPYQFYADNKITLETGKRASKIDRAAKTVQFEDGTELGYTKLIISTGSRPRPLPVPGADLENVLDLRTLEDVNMLKPHMKEAHRIVIVGAGYIGLEAAAVARELGLDVTVLEMAPRVLARVTSPTMSAFYQLLHENHGVKVRTSARLMELKGDKHGKVTDALLGNDELVPADLVLVGIGILPNEELASDAGIACKNGILVDRDARTNDPDVYAIGDCAHRPLVHYGREGRLESVHNAIEQGKIAAAHICEKPRPMEDVPWFWSDQYDVKLQIAGLSQDADQAVTRGDPTTGSFAVFYFQGDTLIAVDAANAPPEFLTAKRLIAQGATVSKEEIADTSVSMKDIMTKALAAAG</sequence>
<dbReference type="Pfam" id="PF14759">
    <property type="entry name" value="Reductase_C"/>
    <property type="match status" value="1"/>
</dbReference>
<dbReference type="Proteomes" id="UP001596303">
    <property type="component" value="Unassembled WGS sequence"/>
</dbReference>
<dbReference type="Pfam" id="PF07992">
    <property type="entry name" value="Pyr_redox_2"/>
    <property type="match status" value="1"/>
</dbReference>
<dbReference type="SUPFAM" id="SSF55424">
    <property type="entry name" value="FAD/NAD-linked reductases, dimerisation (C-terminal) domain"/>
    <property type="match status" value="1"/>
</dbReference>
<dbReference type="InterPro" id="IPR028202">
    <property type="entry name" value="Reductase_C"/>
</dbReference>
<comment type="caution">
    <text evidence="7">The sequence shown here is derived from an EMBL/GenBank/DDBJ whole genome shotgun (WGS) entry which is preliminary data.</text>
</comment>
<evidence type="ECO:0000256" key="4">
    <source>
        <dbReference type="ARBA" id="ARBA00023002"/>
    </source>
</evidence>
<keyword evidence="4" id="KW-0560">Oxidoreductase</keyword>
<keyword evidence="2" id="KW-0285">Flavoprotein</keyword>
<dbReference type="PANTHER" id="PTHR43557">
    <property type="entry name" value="APOPTOSIS-INDUCING FACTOR 1"/>
    <property type="match status" value="1"/>
</dbReference>
<gene>
    <name evidence="7" type="ORF">ACFQDM_09900</name>
</gene>
<dbReference type="PRINTS" id="PR00368">
    <property type="entry name" value="FADPNR"/>
</dbReference>
<dbReference type="RefSeq" id="WP_377378568.1">
    <property type="nucleotide sequence ID" value="NZ_JBHSSW010000012.1"/>
</dbReference>
<dbReference type="PANTHER" id="PTHR43557:SF2">
    <property type="entry name" value="RIESKE DOMAIN-CONTAINING PROTEIN-RELATED"/>
    <property type="match status" value="1"/>
</dbReference>
<dbReference type="InterPro" id="IPR036188">
    <property type="entry name" value="FAD/NAD-bd_sf"/>
</dbReference>
<evidence type="ECO:0000256" key="1">
    <source>
        <dbReference type="ARBA" id="ARBA00001974"/>
    </source>
</evidence>
<feature type="domain" description="Reductase C-terminal" evidence="6">
    <location>
        <begin position="324"/>
        <end position="407"/>
    </location>
</feature>
<dbReference type="PRINTS" id="PR00411">
    <property type="entry name" value="PNDRDTASEI"/>
</dbReference>
<evidence type="ECO:0000256" key="3">
    <source>
        <dbReference type="ARBA" id="ARBA00022827"/>
    </source>
</evidence>
<dbReference type="InterPro" id="IPR023753">
    <property type="entry name" value="FAD/NAD-binding_dom"/>
</dbReference>
<keyword evidence="3" id="KW-0274">FAD</keyword>
<evidence type="ECO:0000259" key="5">
    <source>
        <dbReference type="Pfam" id="PF07992"/>
    </source>
</evidence>
<comment type="cofactor">
    <cofactor evidence="1">
        <name>FAD</name>
        <dbReference type="ChEBI" id="CHEBI:57692"/>
    </cofactor>
</comment>
<feature type="domain" description="FAD/NAD(P)-binding" evidence="5">
    <location>
        <begin position="6"/>
        <end position="305"/>
    </location>
</feature>
<reference evidence="8" key="1">
    <citation type="journal article" date="2019" name="Int. J. Syst. Evol. Microbiol.">
        <title>The Global Catalogue of Microorganisms (GCM) 10K type strain sequencing project: providing services to taxonomists for standard genome sequencing and annotation.</title>
        <authorList>
            <consortium name="The Broad Institute Genomics Platform"/>
            <consortium name="The Broad Institute Genome Sequencing Center for Infectious Disease"/>
            <person name="Wu L."/>
            <person name="Ma J."/>
        </authorList>
    </citation>
    <scope>NUCLEOTIDE SEQUENCE [LARGE SCALE GENOMIC DNA]</scope>
    <source>
        <strain evidence="8">CGMCC-1.15741</strain>
    </source>
</reference>
<name>A0ABW1SB04_9PROT</name>
<accession>A0ABW1SB04</accession>
<keyword evidence="8" id="KW-1185">Reference proteome</keyword>
<dbReference type="InterPro" id="IPR016156">
    <property type="entry name" value="FAD/NAD-linked_Rdtase_dimer_sf"/>
</dbReference>
<evidence type="ECO:0000313" key="7">
    <source>
        <dbReference type="EMBL" id="MFC6198394.1"/>
    </source>
</evidence>
<proteinExistence type="predicted"/>
<dbReference type="InterPro" id="IPR050446">
    <property type="entry name" value="FAD-oxidoreductase/Apoptosis"/>
</dbReference>
<protein>
    <submittedName>
        <fullName evidence="7">NAD(P)/FAD-dependent oxidoreductase</fullName>
    </submittedName>
</protein>
<organism evidence="7 8">
    <name type="scientific">Ponticaulis profundi</name>
    <dbReference type="NCBI Taxonomy" id="2665222"/>
    <lineage>
        <taxon>Bacteria</taxon>
        <taxon>Pseudomonadati</taxon>
        <taxon>Pseudomonadota</taxon>
        <taxon>Alphaproteobacteria</taxon>
        <taxon>Hyphomonadales</taxon>
        <taxon>Hyphomonadaceae</taxon>
        <taxon>Ponticaulis</taxon>
    </lineage>
</organism>
<dbReference type="Gene3D" id="3.30.390.30">
    <property type="match status" value="1"/>
</dbReference>
<dbReference type="SUPFAM" id="SSF51905">
    <property type="entry name" value="FAD/NAD(P)-binding domain"/>
    <property type="match status" value="1"/>
</dbReference>
<dbReference type="EMBL" id="JBHSSW010000012">
    <property type="protein sequence ID" value="MFC6198394.1"/>
    <property type="molecule type" value="Genomic_DNA"/>
</dbReference>
<evidence type="ECO:0000256" key="2">
    <source>
        <dbReference type="ARBA" id="ARBA00022630"/>
    </source>
</evidence>
<evidence type="ECO:0000259" key="6">
    <source>
        <dbReference type="Pfam" id="PF14759"/>
    </source>
</evidence>
<evidence type="ECO:0000313" key="8">
    <source>
        <dbReference type="Proteomes" id="UP001596303"/>
    </source>
</evidence>
<dbReference type="Gene3D" id="3.50.50.60">
    <property type="entry name" value="FAD/NAD(P)-binding domain"/>
    <property type="match status" value="2"/>
</dbReference>